<name>A0AAE4BSQ8_9BACT</name>
<evidence type="ECO:0000313" key="2">
    <source>
        <dbReference type="EMBL" id="MDR6241464.1"/>
    </source>
</evidence>
<dbReference type="AlphaFoldDB" id="A0AAE4BSQ8"/>
<proteinExistence type="predicted"/>
<organism evidence="2 3">
    <name type="scientific">Aureibacter tunicatorum</name>
    <dbReference type="NCBI Taxonomy" id="866807"/>
    <lineage>
        <taxon>Bacteria</taxon>
        <taxon>Pseudomonadati</taxon>
        <taxon>Bacteroidota</taxon>
        <taxon>Cytophagia</taxon>
        <taxon>Cytophagales</taxon>
        <taxon>Persicobacteraceae</taxon>
        <taxon>Aureibacter</taxon>
    </lineage>
</organism>
<comment type="caution">
    <text evidence="2">The sequence shown here is derived from an EMBL/GenBank/DDBJ whole genome shotgun (WGS) entry which is preliminary data.</text>
</comment>
<evidence type="ECO:0000256" key="1">
    <source>
        <dbReference type="SAM" id="SignalP"/>
    </source>
</evidence>
<protein>
    <submittedName>
        <fullName evidence="2">Outer membrane protein assembly factor BamB</fullName>
    </submittedName>
</protein>
<dbReference type="RefSeq" id="WP_309942262.1">
    <property type="nucleotide sequence ID" value="NZ_AP025306.1"/>
</dbReference>
<dbReference type="SUPFAM" id="SSF75011">
    <property type="entry name" value="3-carboxy-cis,cis-mucoante lactonizing enzyme"/>
    <property type="match status" value="1"/>
</dbReference>
<sequence length="261" mass="30061">MFLRNILLLSWMAMATIANAQQSELISQFDAPKARQAVVATDDAFFVVDNRTIIKRDKQTGDSLAVWTDKRLDHLNSAILIDSLVYCAHSNYPQIPMSSTIEIFDPKTMTHVGNHSFGIEFGSATWIDEYEGHFYVMFAHYDRDHNRQRNRDVSWTQLVKFDKEWRKVGAWILPKELVERTTPYSISGGIFMEDGRILATHHHHSELYVLSIPSIGSQLVWEHTFESSIKGQGIALDPLDKNILWGIDKKNRQVLKTKLTW</sequence>
<evidence type="ECO:0000313" key="3">
    <source>
        <dbReference type="Proteomes" id="UP001185092"/>
    </source>
</evidence>
<gene>
    <name evidence="2" type="ORF">HNQ88_004551</name>
</gene>
<dbReference type="EMBL" id="JAVDQD010000008">
    <property type="protein sequence ID" value="MDR6241464.1"/>
    <property type="molecule type" value="Genomic_DNA"/>
</dbReference>
<dbReference type="Proteomes" id="UP001185092">
    <property type="component" value="Unassembled WGS sequence"/>
</dbReference>
<reference evidence="2" key="1">
    <citation type="submission" date="2023-07" db="EMBL/GenBank/DDBJ databases">
        <title>Genomic Encyclopedia of Type Strains, Phase IV (KMG-IV): sequencing the most valuable type-strain genomes for metagenomic binning, comparative biology and taxonomic classification.</title>
        <authorList>
            <person name="Goeker M."/>
        </authorList>
    </citation>
    <scope>NUCLEOTIDE SEQUENCE</scope>
    <source>
        <strain evidence="2">DSM 26174</strain>
    </source>
</reference>
<keyword evidence="1" id="KW-0732">Signal</keyword>
<feature type="signal peptide" evidence="1">
    <location>
        <begin position="1"/>
        <end position="20"/>
    </location>
</feature>
<feature type="chain" id="PRO_5042253450" evidence="1">
    <location>
        <begin position="21"/>
        <end position="261"/>
    </location>
</feature>
<accession>A0AAE4BSQ8</accession>
<keyword evidence="3" id="KW-1185">Reference proteome</keyword>